<dbReference type="OrthoDB" id="9808544at2"/>
<dbReference type="GO" id="GO:0009253">
    <property type="term" value="P:peptidoglycan catabolic process"/>
    <property type="evidence" value="ECO:0007669"/>
    <property type="project" value="TreeGrafter"/>
</dbReference>
<protein>
    <submittedName>
        <fullName evidence="4">Lytic murein transglycosylase</fullName>
    </submittedName>
</protein>
<dbReference type="InterPro" id="IPR043426">
    <property type="entry name" value="MltB-like"/>
</dbReference>
<organism evidence="4 5">
    <name type="scientific">Kaistia soli DSM 19436</name>
    <dbReference type="NCBI Taxonomy" id="1122133"/>
    <lineage>
        <taxon>Bacteria</taxon>
        <taxon>Pseudomonadati</taxon>
        <taxon>Pseudomonadota</taxon>
        <taxon>Alphaproteobacteria</taxon>
        <taxon>Hyphomicrobiales</taxon>
        <taxon>Kaistiaceae</taxon>
        <taxon>Kaistia</taxon>
    </lineage>
</organism>
<keyword evidence="5" id="KW-1185">Reference proteome</keyword>
<feature type="signal peptide" evidence="1">
    <location>
        <begin position="1"/>
        <end position="24"/>
    </location>
</feature>
<name>A0A1M4ZHJ7_9HYPH</name>
<dbReference type="NCBIfam" id="TIGR02283">
    <property type="entry name" value="MltB_2"/>
    <property type="match status" value="1"/>
</dbReference>
<dbReference type="Gene3D" id="1.10.8.350">
    <property type="entry name" value="Bacterial muramidase"/>
    <property type="match status" value="1"/>
</dbReference>
<dbReference type="EMBL" id="FQUP01000001">
    <property type="protein sequence ID" value="SHF17455.1"/>
    <property type="molecule type" value="Genomic_DNA"/>
</dbReference>
<feature type="domain" description="Peptidoglycan binding-like" evidence="2">
    <location>
        <begin position="357"/>
        <end position="412"/>
    </location>
</feature>
<evidence type="ECO:0000313" key="5">
    <source>
        <dbReference type="Proteomes" id="UP000184485"/>
    </source>
</evidence>
<dbReference type="SUPFAM" id="SSF47090">
    <property type="entry name" value="PGBD-like"/>
    <property type="match status" value="1"/>
</dbReference>
<sequence length="414" mass="45421">MITLRFFFNLCVLLGLVAASPAYAQSRGETEIAFQKWLSATVAPDAEKRGVTQPTLQRAFAGLTLDWTLPDLAPPGQPGREEPQRQAEFQGPARYFDEGKVKSLAQGGRSRFRSLSRTLAEVETRYGVPPSIVLAIWGRESGYGAAKLPYSAIRALATEAFMGARKENFYPELLAALEILEGDHIALKEMKSSWAGALGQPQFLPSKYLTTAVDFDKNGRRDIWNSVPDTLGSIANFLKQNGWQPGVGWGFEVSLPPEITCSLEGPDQGRPMTDWLAMGIRNADGTPINARAQKQTMHLLMPAGRYGPAFLVSDNFYVLKTYNESDLYALFIGHLSDRIRSNAGAFLGRWADVGGFRRSDVRAMQQRLEARGVDVGSADGLVGYKTRNAVGAWQTAKGVPPTCFPDAALLKQIR</sequence>
<dbReference type="Pfam" id="PF13406">
    <property type="entry name" value="SLT_2"/>
    <property type="match status" value="1"/>
</dbReference>
<dbReference type="InterPro" id="IPR036365">
    <property type="entry name" value="PGBD-like_sf"/>
</dbReference>
<feature type="domain" description="Transglycosylase SLT" evidence="3">
    <location>
        <begin position="34"/>
        <end position="337"/>
    </location>
</feature>
<dbReference type="InterPro" id="IPR002477">
    <property type="entry name" value="Peptidoglycan-bd-like"/>
</dbReference>
<accession>A0A1M4ZHJ7</accession>
<dbReference type="InterPro" id="IPR011970">
    <property type="entry name" value="MltB_2"/>
</dbReference>
<feature type="chain" id="PRO_5013222958" evidence="1">
    <location>
        <begin position="25"/>
        <end position="414"/>
    </location>
</feature>
<dbReference type="PANTHER" id="PTHR30163:SF8">
    <property type="entry name" value="LYTIC MUREIN TRANSGLYCOSYLASE"/>
    <property type="match status" value="1"/>
</dbReference>
<dbReference type="GO" id="GO:0008933">
    <property type="term" value="F:peptidoglycan lytic transglycosylase activity"/>
    <property type="evidence" value="ECO:0007669"/>
    <property type="project" value="TreeGrafter"/>
</dbReference>
<evidence type="ECO:0000256" key="1">
    <source>
        <dbReference type="SAM" id="SignalP"/>
    </source>
</evidence>
<evidence type="ECO:0000259" key="3">
    <source>
        <dbReference type="Pfam" id="PF13406"/>
    </source>
</evidence>
<dbReference type="Gene3D" id="1.10.101.10">
    <property type="entry name" value="PGBD-like superfamily/PGBD"/>
    <property type="match status" value="1"/>
</dbReference>
<dbReference type="InterPro" id="IPR031304">
    <property type="entry name" value="SLT_2"/>
</dbReference>
<proteinExistence type="predicted"/>
<gene>
    <name evidence="4" type="ORF">SAMN02745157_1819</name>
</gene>
<evidence type="ECO:0000259" key="2">
    <source>
        <dbReference type="Pfam" id="PF01471"/>
    </source>
</evidence>
<dbReference type="PANTHER" id="PTHR30163">
    <property type="entry name" value="MEMBRANE-BOUND LYTIC MUREIN TRANSGLYCOSYLASE B"/>
    <property type="match status" value="1"/>
</dbReference>
<keyword evidence="1" id="KW-0732">Signal</keyword>
<dbReference type="AlphaFoldDB" id="A0A1M4ZHJ7"/>
<dbReference type="Gene3D" id="1.10.530.10">
    <property type="match status" value="1"/>
</dbReference>
<dbReference type="InterPro" id="IPR036366">
    <property type="entry name" value="PGBDSf"/>
</dbReference>
<evidence type="ECO:0000313" key="4">
    <source>
        <dbReference type="EMBL" id="SHF17455.1"/>
    </source>
</evidence>
<dbReference type="CDD" id="cd13399">
    <property type="entry name" value="Slt35-like"/>
    <property type="match status" value="1"/>
</dbReference>
<dbReference type="InterPro" id="IPR023346">
    <property type="entry name" value="Lysozyme-like_dom_sf"/>
</dbReference>
<reference evidence="4 5" key="1">
    <citation type="submission" date="2016-11" db="EMBL/GenBank/DDBJ databases">
        <authorList>
            <person name="Jaros S."/>
            <person name="Januszkiewicz K."/>
            <person name="Wedrychowicz H."/>
        </authorList>
    </citation>
    <scope>NUCLEOTIDE SEQUENCE [LARGE SCALE GENOMIC DNA]</scope>
    <source>
        <strain evidence="4 5">DSM 19436</strain>
    </source>
</reference>
<dbReference type="STRING" id="1122133.SAMN02745157_1819"/>
<dbReference type="Proteomes" id="UP000184485">
    <property type="component" value="Unassembled WGS sequence"/>
</dbReference>
<dbReference type="SUPFAM" id="SSF53955">
    <property type="entry name" value="Lysozyme-like"/>
    <property type="match status" value="1"/>
</dbReference>
<dbReference type="Pfam" id="PF01471">
    <property type="entry name" value="PG_binding_1"/>
    <property type="match status" value="1"/>
</dbReference>